<evidence type="ECO:0000313" key="3">
    <source>
        <dbReference type="EMBL" id="AND17878.1"/>
    </source>
</evidence>
<dbReference type="GO" id="GO:0005506">
    <property type="term" value="F:iron ion binding"/>
    <property type="evidence" value="ECO:0007669"/>
    <property type="project" value="InterPro"/>
</dbReference>
<proteinExistence type="inferred from homology"/>
<dbReference type="Gene3D" id="1.10.630.10">
    <property type="entry name" value="Cytochrome P450"/>
    <property type="match status" value="1"/>
</dbReference>
<dbReference type="SUPFAM" id="SSF48264">
    <property type="entry name" value="Cytochrome P450"/>
    <property type="match status" value="1"/>
</dbReference>
<name>A0A160KWQ6_9MICO</name>
<dbReference type="PRINTS" id="PR00359">
    <property type="entry name" value="BP450"/>
</dbReference>
<dbReference type="PATRIC" id="fig|33888.3.peg.3109"/>
<keyword evidence="2" id="KW-0408">Iron</keyword>
<keyword evidence="2" id="KW-0503">Monooxygenase</keyword>
<dbReference type="PANTHER" id="PTHR46696:SF4">
    <property type="entry name" value="BIOTIN BIOSYNTHESIS CYTOCHROME P450"/>
    <property type="match status" value="1"/>
</dbReference>
<dbReference type="InterPro" id="IPR001128">
    <property type="entry name" value="Cyt_P450"/>
</dbReference>
<keyword evidence="4" id="KW-1185">Reference proteome</keyword>
<keyword evidence="2" id="KW-0479">Metal-binding</keyword>
<dbReference type="GO" id="GO:0020037">
    <property type="term" value="F:heme binding"/>
    <property type="evidence" value="ECO:0007669"/>
    <property type="project" value="InterPro"/>
</dbReference>
<dbReference type="PROSITE" id="PS00086">
    <property type="entry name" value="CYTOCHROME_P450"/>
    <property type="match status" value="1"/>
</dbReference>
<organism evidence="3 4">
    <name type="scientific">Rathayibacter tritici</name>
    <dbReference type="NCBI Taxonomy" id="33888"/>
    <lineage>
        <taxon>Bacteria</taxon>
        <taxon>Bacillati</taxon>
        <taxon>Actinomycetota</taxon>
        <taxon>Actinomycetes</taxon>
        <taxon>Micrococcales</taxon>
        <taxon>Microbacteriaceae</taxon>
        <taxon>Rathayibacter</taxon>
    </lineage>
</organism>
<dbReference type="RefSeq" id="WP_208855030.1">
    <property type="nucleotide sequence ID" value="NZ_CP015515.1"/>
</dbReference>
<gene>
    <name evidence="3" type="ORF">A6122_2769</name>
</gene>
<dbReference type="AlphaFoldDB" id="A0A160KWQ6"/>
<dbReference type="InterPro" id="IPR036396">
    <property type="entry name" value="Cyt_P450_sf"/>
</dbReference>
<evidence type="ECO:0000313" key="4">
    <source>
        <dbReference type="Proteomes" id="UP000077071"/>
    </source>
</evidence>
<dbReference type="GO" id="GO:0006707">
    <property type="term" value="P:cholesterol catabolic process"/>
    <property type="evidence" value="ECO:0007669"/>
    <property type="project" value="TreeGrafter"/>
</dbReference>
<comment type="similarity">
    <text evidence="1 2">Belongs to the cytochrome P450 family.</text>
</comment>
<dbReference type="Proteomes" id="UP000077071">
    <property type="component" value="Chromosome"/>
</dbReference>
<dbReference type="InterPro" id="IPR017972">
    <property type="entry name" value="Cyt_P450_CS"/>
</dbReference>
<dbReference type="Pfam" id="PF00067">
    <property type="entry name" value="p450"/>
    <property type="match status" value="1"/>
</dbReference>
<dbReference type="GO" id="GO:0008395">
    <property type="term" value="F:steroid hydroxylase activity"/>
    <property type="evidence" value="ECO:0007669"/>
    <property type="project" value="TreeGrafter"/>
</dbReference>
<keyword evidence="2" id="KW-0560">Oxidoreductase</keyword>
<dbReference type="PANTHER" id="PTHR46696">
    <property type="entry name" value="P450, PUTATIVE (EUROFUNG)-RELATED"/>
    <property type="match status" value="1"/>
</dbReference>
<protein>
    <submittedName>
        <fullName evidence="3">NikQ protein</fullName>
    </submittedName>
</protein>
<dbReference type="KEGG" id="rtn:A6122_2769"/>
<sequence length="396" mass="43911">MTPQDLASPDRYMTKDRVEFWRRMAMDDACIWSDPGDSPSGFWSVFSYADCSRVLSPRAPFTLEYGMMIGFDAEHPDTSGGSMIVVTDGDRHRALRALVGPFLSRLRTQELHGLIDTETADIVALLRASEPVDIARSIGPRLPAAVVCEVLGAPASERERLIALTNHAFGGQDPSFNRMNPMEAHMAILQYFFELAERRLREPGSDLISAMLQDPSMTIEDVVINCDNVLIGGNETTRHAVTGVFHALSLHPDVLGRIRSDPELLDPMVEEVVRWTSPAAHVLRVATEDTSVGDRAIAKGEAVVAWLPAANRDPRVFDDPDRFIPDRPRNRHLGFGNGPHHCLGAAIARVEIRQLVAALVEQVESFTLVGEPEWMRSNLVQGYRTLEIAATMRRGR</sequence>
<dbReference type="InterPro" id="IPR002397">
    <property type="entry name" value="Cyt_P450_B"/>
</dbReference>
<evidence type="ECO:0000256" key="2">
    <source>
        <dbReference type="RuleBase" id="RU000461"/>
    </source>
</evidence>
<accession>A0A160KWQ6</accession>
<reference evidence="3 4" key="1">
    <citation type="submission" date="2016-05" db="EMBL/GenBank/DDBJ databases">
        <title>Complete genome sequence of Rathayibacter tritici NCPPB 1953.</title>
        <authorList>
            <person name="Park J."/>
            <person name="Lee H.-H."/>
            <person name="Lee S.-W."/>
            <person name="Seo Y.-S."/>
        </authorList>
    </citation>
    <scope>NUCLEOTIDE SEQUENCE [LARGE SCALE GENOMIC DNA]</scope>
    <source>
        <strain evidence="3 4">NCPPB 1953</strain>
    </source>
</reference>
<dbReference type="STRING" id="33888.A6122_2769"/>
<keyword evidence="2" id="KW-0349">Heme</keyword>
<evidence type="ECO:0000256" key="1">
    <source>
        <dbReference type="ARBA" id="ARBA00010617"/>
    </source>
</evidence>
<dbReference type="GO" id="GO:0036199">
    <property type="term" value="F:cholest-4-en-3-one 26-monooxygenase activity"/>
    <property type="evidence" value="ECO:0007669"/>
    <property type="project" value="TreeGrafter"/>
</dbReference>
<dbReference type="EMBL" id="CP015515">
    <property type="protein sequence ID" value="AND17878.1"/>
    <property type="molecule type" value="Genomic_DNA"/>
</dbReference>